<name>A0AAD5UGV9_9FUNG</name>
<keyword evidence="4" id="KW-1185">Reference proteome</keyword>
<keyword evidence="1" id="KW-0175">Coiled coil</keyword>
<feature type="coiled-coil region" evidence="1">
    <location>
        <begin position="326"/>
        <end position="357"/>
    </location>
</feature>
<comment type="caution">
    <text evidence="3">The sequence shown here is derived from an EMBL/GenBank/DDBJ whole genome shotgun (WGS) entry which is preliminary data.</text>
</comment>
<dbReference type="EMBL" id="JADGKB010000070">
    <property type="protein sequence ID" value="KAJ3255210.1"/>
    <property type="molecule type" value="Genomic_DNA"/>
</dbReference>
<gene>
    <name evidence="3" type="ORF">HK103_006579</name>
</gene>
<proteinExistence type="predicted"/>
<protein>
    <submittedName>
        <fullName evidence="3">Uncharacterized protein</fullName>
    </submittedName>
</protein>
<evidence type="ECO:0000313" key="4">
    <source>
        <dbReference type="Proteomes" id="UP001210925"/>
    </source>
</evidence>
<reference evidence="3" key="1">
    <citation type="submission" date="2020-05" db="EMBL/GenBank/DDBJ databases">
        <title>Phylogenomic resolution of chytrid fungi.</title>
        <authorList>
            <person name="Stajich J.E."/>
            <person name="Amses K."/>
            <person name="Simmons R."/>
            <person name="Seto K."/>
            <person name="Myers J."/>
            <person name="Bonds A."/>
            <person name="Quandt C.A."/>
            <person name="Barry K."/>
            <person name="Liu P."/>
            <person name="Grigoriev I."/>
            <person name="Longcore J.E."/>
            <person name="James T.Y."/>
        </authorList>
    </citation>
    <scope>NUCLEOTIDE SEQUENCE</scope>
    <source>
        <strain evidence="3">PLAUS21</strain>
    </source>
</reference>
<dbReference type="Proteomes" id="UP001210925">
    <property type="component" value="Unassembled WGS sequence"/>
</dbReference>
<accession>A0AAD5UGV9</accession>
<feature type="region of interest" description="Disordered" evidence="2">
    <location>
        <begin position="40"/>
        <end position="76"/>
    </location>
</feature>
<dbReference type="AlphaFoldDB" id="A0AAD5UGV9"/>
<sequence>MFKEKEIDVDDPNTIFLEHQFWQQKINEWKLEQAAFAKHKNPIENDPKIKKHPQGKHSQRERTKSEGPPIAQRKDTLLDGTIAQPLPNALTLLENYDFKESSDLGYLVNLVEDQCNAVVTIQVLDPEPIKKKRIELSQRVFKESSKLWEATQIKLQHKIELKTNQLVEARMQAVNSQLRKIMATENAGNARIEELSNIAVAHENEAVFIVNAIESAKNTLTERLKNVLAIIKAFVGSTLKETNHRLATSKTTMQLLNLKKEFNLLVDMFQNDIKEELGAALANFDHSKKMIGRSRTQGNHSSAWIIIKEQGVYDPATILNVLDTWRNGMEDEMNKLLKDVSNQIKQCKKDFESYEQDSVFLDFVQLNWKRIRNMLKGEVFECNIDH</sequence>
<organism evidence="3 4">
    <name type="scientific">Boothiomyces macroporosus</name>
    <dbReference type="NCBI Taxonomy" id="261099"/>
    <lineage>
        <taxon>Eukaryota</taxon>
        <taxon>Fungi</taxon>
        <taxon>Fungi incertae sedis</taxon>
        <taxon>Chytridiomycota</taxon>
        <taxon>Chytridiomycota incertae sedis</taxon>
        <taxon>Chytridiomycetes</taxon>
        <taxon>Rhizophydiales</taxon>
        <taxon>Terramycetaceae</taxon>
        <taxon>Boothiomyces</taxon>
    </lineage>
</organism>
<evidence type="ECO:0000256" key="1">
    <source>
        <dbReference type="SAM" id="Coils"/>
    </source>
</evidence>
<evidence type="ECO:0000256" key="2">
    <source>
        <dbReference type="SAM" id="MobiDB-lite"/>
    </source>
</evidence>
<evidence type="ECO:0000313" key="3">
    <source>
        <dbReference type="EMBL" id="KAJ3255210.1"/>
    </source>
</evidence>